<dbReference type="Proteomes" id="UP001732700">
    <property type="component" value="Chromosome 3D"/>
</dbReference>
<reference evidence="1" key="2">
    <citation type="submission" date="2025-09" db="UniProtKB">
        <authorList>
            <consortium name="EnsemblPlants"/>
        </authorList>
    </citation>
    <scope>IDENTIFICATION</scope>
</reference>
<keyword evidence="2" id="KW-1185">Reference proteome</keyword>
<evidence type="ECO:0000313" key="2">
    <source>
        <dbReference type="Proteomes" id="UP001732700"/>
    </source>
</evidence>
<evidence type="ECO:0000313" key="1">
    <source>
        <dbReference type="EnsemblPlants" id="AVESA.00010b.r2.3DG0570970.1.CDS"/>
    </source>
</evidence>
<dbReference type="EnsemblPlants" id="AVESA.00010b.r2.3DG0570970.1">
    <property type="protein sequence ID" value="AVESA.00010b.r2.3DG0570970.1.CDS"/>
    <property type="gene ID" value="AVESA.00010b.r2.3DG0570970"/>
</dbReference>
<proteinExistence type="predicted"/>
<accession>A0ACD5W3T3</accession>
<name>A0ACD5W3T3_AVESA</name>
<sequence length="484" mass="52222">MCSKKLRVLLIPFFATSHIEPYTELAIRLAGARPDHVVEPTLAVTPANVAIVQSLLERRGQQGRVKVATYPFPAVEGLPAGVENLGKVAAADAWRIDAAAISDALMRPAQEALVRAQCPDAIVADPHFSWQAGIADELGVPLVSFSVVGAFSGLAMGHLMAYGAVEDGEDPVVTVPRFPLPEIRMPVAELPKFLRTHLLLQRDGGEDVDSIGKVSVGESFGLAINTASHLEQQYCEMHVTGCHIKRAYFVGPLSLGAEAVAPGGESQTPACIRWLDSKPDRSVVYLCFGSLTHVSDAQLDELALGLEASGRAFVWVVRAAEKWAPPAGWAERVQDRGMLLTAWAPQTAILGHRAVGGFVTHCGWNSVLEAVAASVPVLTWPMVFEQFITERLVTEVMGIGERFWPEGKGRRRSTRYEEHGLVPAEDVARAVTTFMCPGGTGEAKRERAMELAAESRAAMAEGGSSHRDLCRLVDDLVAAKLERE</sequence>
<reference evidence="1" key="1">
    <citation type="submission" date="2021-05" db="EMBL/GenBank/DDBJ databases">
        <authorList>
            <person name="Scholz U."/>
            <person name="Mascher M."/>
            <person name="Fiebig A."/>
        </authorList>
    </citation>
    <scope>NUCLEOTIDE SEQUENCE [LARGE SCALE GENOMIC DNA]</scope>
</reference>
<organism evidence="1 2">
    <name type="scientific">Avena sativa</name>
    <name type="common">Oat</name>
    <dbReference type="NCBI Taxonomy" id="4498"/>
    <lineage>
        <taxon>Eukaryota</taxon>
        <taxon>Viridiplantae</taxon>
        <taxon>Streptophyta</taxon>
        <taxon>Embryophyta</taxon>
        <taxon>Tracheophyta</taxon>
        <taxon>Spermatophyta</taxon>
        <taxon>Magnoliopsida</taxon>
        <taxon>Liliopsida</taxon>
        <taxon>Poales</taxon>
        <taxon>Poaceae</taxon>
        <taxon>BOP clade</taxon>
        <taxon>Pooideae</taxon>
        <taxon>Poodae</taxon>
        <taxon>Poeae</taxon>
        <taxon>Poeae Chloroplast Group 1 (Aveneae type)</taxon>
        <taxon>Aveninae</taxon>
        <taxon>Avena</taxon>
    </lineage>
</organism>
<protein>
    <submittedName>
        <fullName evidence="1">Uncharacterized protein</fullName>
    </submittedName>
</protein>